<feature type="transmembrane region" description="Helical" evidence="2">
    <location>
        <begin position="52"/>
        <end position="74"/>
    </location>
</feature>
<dbReference type="Pfam" id="PF19484">
    <property type="entry name" value="DUF6020"/>
    <property type="match status" value="1"/>
</dbReference>
<proteinExistence type="predicted"/>
<organism evidence="3 4">
    <name type="scientific">Bifidobacterium leontopitheci</name>
    <dbReference type="NCBI Taxonomy" id="2650774"/>
    <lineage>
        <taxon>Bacteria</taxon>
        <taxon>Bacillati</taxon>
        <taxon>Actinomycetota</taxon>
        <taxon>Actinomycetes</taxon>
        <taxon>Bifidobacteriales</taxon>
        <taxon>Bifidobacteriaceae</taxon>
        <taxon>Bifidobacterium</taxon>
    </lineage>
</organism>
<keyword evidence="2" id="KW-0812">Transmembrane</keyword>
<feature type="region of interest" description="Disordered" evidence="1">
    <location>
        <begin position="589"/>
        <end position="609"/>
    </location>
</feature>
<keyword evidence="2" id="KW-1133">Transmembrane helix</keyword>
<name>A0A6I1GNU6_9BIFI</name>
<evidence type="ECO:0000256" key="1">
    <source>
        <dbReference type="SAM" id="MobiDB-lite"/>
    </source>
</evidence>
<evidence type="ECO:0000256" key="2">
    <source>
        <dbReference type="SAM" id="Phobius"/>
    </source>
</evidence>
<feature type="transmembrane region" description="Helical" evidence="2">
    <location>
        <begin position="223"/>
        <end position="247"/>
    </location>
</feature>
<reference evidence="3 4" key="1">
    <citation type="submission" date="2019-09" db="EMBL/GenBank/DDBJ databases">
        <title>Characterization of the phylogenetic diversity of two novel species belonging to the genus Bifidobacterium: Bifidobacterium cebidarum sp. nov. and Bifidobacterium leontopitheci sp. nov.</title>
        <authorList>
            <person name="Lugli G.A."/>
            <person name="Duranti S."/>
            <person name="Milani C."/>
            <person name="Turroni F."/>
            <person name="Ventura M."/>
        </authorList>
    </citation>
    <scope>NUCLEOTIDE SEQUENCE [LARGE SCALE GENOMIC DNA]</scope>
    <source>
        <strain evidence="3 4">LMG 31471</strain>
    </source>
</reference>
<dbReference type="Proteomes" id="UP000441772">
    <property type="component" value="Unassembled WGS sequence"/>
</dbReference>
<sequence>MAQSPIVVTMIQTRFRPPRAAQCVLCAVVSLVVTMAGNAATRATLAPFDVWLAVRTVLLAVTLTILYTIGESLVGMTRRESERHETERHETEPHPVAGDFFNDRIRGAAARHQRLLCALRRLRTPLRHLGERLNRADARWSALPTTVRWLLVAAVLLLCWSPIIIMMFPGTVWYDTGEQIAQYYGLSVRGSLPGTLSAHHPVLDTLVFGMFARFGTWMGDMRAGLAVLTLLQVTASALGLAAVVVYARHVGAGRVTAAAMFLLFALYPALPILMMSLVKETLHMVVLVPWMLLYTEVVRTRLSALRSPRFCAAFVVMSALCALTTMTGLYITILSLALLPLARRRDTAGRRSLCVRALVVTVLTAAVAFAVFPAAVSTLLQVRKDDANQIMVVPMQMTARYVTDRPDDITTSERQAIDAVNHVPVEDMAEAYNPYLADPIIQYSLRDPHGVGPYLAAWLSMGLRHPDAYFNGYAALESGWFSLTRTPIDGTGHPIHLGDLAATADQATANRMKFQIDDSYSPVFRLLPGYREDGLYRAGADALWRAWCSTPVLGIATLTAVWTFLLPMFLVFCRMRTVRSLSPFRRVRPRRRRDTAPAHGRADVTASDRRQSNGPYAMFAVPLVWSLLSLLANAISIPLKPTSTRYMIWTVVMIPFLIALLRADRVRPRLLWPGDPASAAASRPSPTPTAMSTTIVPAQGGIR</sequence>
<feature type="transmembrane region" description="Helical" evidence="2">
    <location>
        <begin position="643"/>
        <end position="661"/>
    </location>
</feature>
<gene>
    <name evidence="3" type="ORF">F7D09_0169</name>
</gene>
<feature type="transmembrane region" description="Helical" evidence="2">
    <location>
        <begin position="20"/>
        <end position="40"/>
    </location>
</feature>
<keyword evidence="2" id="KW-0472">Membrane</keyword>
<keyword evidence="4" id="KW-1185">Reference proteome</keyword>
<evidence type="ECO:0000313" key="4">
    <source>
        <dbReference type="Proteomes" id="UP000441772"/>
    </source>
</evidence>
<protein>
    <submittedName>
        <fullName evidence="3">Uncharacterized protein</fullName>
    </submittedName>
</protein>
<feature type="transmembrane region" description="Helical" evidence="2">
    <location>
        <begin position="616"/>
        <end position="637"/>
    </location>
</feature>
<feature type="transmembrane region" description="Helical" evidence="2">
    <location>
        <begin position="552"/>
        <end position="573"/>
    </location>
</feature>
<feature type="compositionally biased region" description="Basic and acidic residues" evidence="1">
    <location>
        <begin position="594"/>
        <end position="609"/>
    </location>
</feature>
<dbReference type="InterPro" id="IPR046062">
    <property type="entry name" value="DUF6020"/>
</dbReference>
<feature type="transmembrane region" description="Helical" evidence="2">
    <location>
        <begin position="312"/>
        <end position="341"/>
    </location>
</feature>
<dbReference type="EMBL" id="WBVT01000002">
    <property type="protein sequence ID" value="KAB7791216.1"/>
    <property type="molecule type" value="Genomic_DNA"/>
</dbReference>
<feature type="compositionally biased region" description="Low complexity" evidence="1">
    <location>
        <begin position="676"/>
        <end position="694"/>
    </location>
</feature>
<feature type="transmembrane region" description="Helical" evidence="2">
    <location>
        <begin position="353"/>
        <end position="376"/>
    </location>
</feature>
<dbReference type="AlphaFoldDB" id="A0A6I1GNU6"/>
<accession>A0A6I1GNU6</accession>
<feature type="transmembrane region" description="Helical" evidence="2">
    <location>
        <begin position="259"/>
        <end position="292"/>
    </location>
</feature>
<comment type="caution">
    <text evidence="3">The sequence shown here is derived from an EMBL/GenBank/DDBJ whole genome shotgun (WGS) entry which is preliminary data.</text>
</comment>
<feature type="transmembrane region" description="Helical" evidence="2">
    <location>
        <begin position="149"/>
        <end position="168"/>
    </location>
</feature>
<evidence type="ECO:0000313" key="3">
    <source>
        <dbReference type="EMBL" id="KAB7791216.1"/>
    </source>
</evidence>
<feature type="region of interest" description="Disordered" evidence="1">
    <location>
        <begin position="675"/>
        <end position="703"/>
    </location>
</feature>